<evidence type="ECO:0000313" key="4">
    <source>
        <dbReference type="EMBL" id="EFH89803.1"/>
    </source>
</evidence>
<dbReference type="PROSITE" id="PS50893">
    <property type="entry name" value="ABC_TRANSPORTER_2"/>
    <property type="match status" value="1"/>
</dbReference>
<dbReference type="STRING" id="485913.Krac_11376"/>
<dbReference type="Pfam" id="PF00005">
    <property type="entry name" value="ABC_tran"/>
    <property type="match status" value="1"/>
</dbReference>
<dbReference type="SMART" id="SM00382">
    <property type="entry name" value="AAA"/>
    <property type="match status" value="1"/>
</dbReference>
<dbReference type="InterPro" id="IPR003593">
    <property type="entry name" value="AAA+_ATPase"/>
</dbReference>
<dbReference type="PROSITE" id="PS00211">
    <property type="entry name" value="ABC_TRANSPORTER_1"/>
    <property type="match status" value="1"/>
</dbReference>
<sequence length="234" mass="26196">MMHNTEIPYILDVENLGKQFQLHLVDGRVITPFANVSFKVRQGHLFMISGKSGAGKTTILKCIYRTYLTNQGHIWYDSREFGRIDIASADENSISRLREQELGFCSQFLKVLPRVPALEVTAEPLIKCGVPRDEALEEAARWLGRLGIEESRWLASPITFSGGEQQRLNLARAFIAAPRILLLDEPTASLDAVSKSIVLDMIREATEKGITILTVSHDIAAIQELADDTFWLEA</sequence>
<comment type="caution">
    <text evidence="4">The sequence shown here is derived from an EMBL/GenBank/DDBJ whole genome shotgun (WGS) entry which is preliminary data.</text>
</comment>
<dbReference type="Proteomes" id="UP000004508">
    <property type="component" value="Unassembled WGS sequence"/>
</dbReference>
<evidence type="ECO:0000313" key="5">
    <source>
        <dbReference type="Proteomes" id="UP000004508"/>
    </source>
</evidence>
<keyword evidence="2" id="KW-0067">ATP-binding</keyword>
<reference evidence="4 5" key="1">
    <citation type="journal article" date="2011" name="Stand. Genomic Sci.">
        <title>Non-contiguous finished genome sequence and contextual data of the filamentous soil bacterium Ktedonobacter racemifer type strain (SOSP1-21).</title>
        <authorList>
            <person name="Chang Y.J."/>
            <person name="Land M."/>
            <person name="Hauser L."/>
            <person name="Chertkov O."/>
            <person name="Del Rio T.G."/>
            <person name="Nolan M."/>
            <person name="Copeland A."/>
            <person name="Tice H."/>
            <person name="Cheng J.F."/>
            <person name="Lucas S."/>
            <person name="Han C."/>
            <person name="Goodwin L."/>
            <person name="Pitluck S."/>
            <person name="Ivanova N."/>
            <person name="Ovchinikova G."/>
            <person name="Pati A."/>
            <person name="Chen A."/>
            <person name="Palaniappan K."/>
            <person name="Mavromatis K."/>
            <person name="Liolios K."/>
            <person name="Brettin T."/>
            <person name="Fiebig A."/>
            <person name="Rohde M."/>
            <person name="Abt B."/>
            <person name="Goker M."/>
            <person name="Detter J.C."/>
            <person name="Woyke T."/>
            <person name="Bristow J."/>
            <person name="Eisen J.A."/>
            <person name="Markowitz V."/>
            <person name="Hugenholtz P."/>
            <person name="Kyrpides N.C."/>
            <person name="Klenk H.P."/>
            <person name="Lapidus A."/>
        </authorList>
    </citation>
    <scope>NUCLEOTIDE SEQUENCE [LARGE SCALE GENOMIC DNA]</scope>
    <source>
        <strain evidence="5">DSM 44963</strain>
    </source>
</reference>
<dbReference type="GO" id="GO:0005886">
    <property type="term" value="C:plasma membrane"/>
    <property type="evidence" value="ECO:0007669"/>
    <property type="project" value="TreeGrafter"/>
</dbReference>
<evidence type="ECO:0000256" key="2">
    <source>
        <dbReference type="ARBA" id="ARBA00022840"/>
    </source>
</evidence>
<keyword evidence="1" id="KW-0547">Nucleotide-binding</keyword>
<dbReference type="SUPFAM" id="SSF52540">
    <property type="entry name" value="P-loop containing nucleoside triphosphate hydrolases"/>
    <property type="match status" value="1"/>
</dbReference>
<dbReference type="AlphaFoldDB" id="D6TK46"/>
<evidence type="ECO:0000256" key="1">
    <source>
        <dbReference type="ARBA" id="ARBA00022741"/>
    </source>
</evidence>
<feature type="domain" description="ABC transporter" evidence="3">
    <location>
        <begin position="11"/>
        <end position="234"/>
    </location>
</feature>
<dbReference type="GO" id="GO:0022857">
    <property type="term" value="F:transmembrane transporter activity"/>
    <property type="evidence" value="ECO:0007669"/>
    <property type="project" value="TreeGrafter"/>
</dbReference>
<evidence type="ECO:0000259" key="3">
    <source>
        <dbReference type="PROSITE" id="PS50893"/>
    </source>
</evidence>
<dbReference type="EMBL" id="ADVG01000001">
    <property type="protein sequence ID" value="EFH89803.1"/>
    <property type="molecule type" value="Genomic_DNA"/>
</dbReference>
<accession>D6TK46</accession>
<dbReference type="PANTHER" id="PTHR24220">
    <property type="entry name" value="IMPORT ATP-BINDING PROTEIN"/>
    <property type="match status" value="1"/>
</dbReference>
<organism evidence="4 5">
    <name type="scientific">Ktedonobacter racemifer DSM 44963</name>
    <dbReference type="NCBI Taxonomy" id="485913"/>
    <lineage>
        <taxon>Bacteria</taxon>
        <taxon>Bacillati</taxon>
        <taxon>Chloroflexota</taxon>
        <taxon>Ktedonobacteria</taxon>
        <taxon>Ktedonobacterales</taxon>
        <taxon>Ktedonobacteraceae</taxon>
        <taxon>Ktedonobacter</taxon>
    </lineage>
</organism>
<keyword evidence="5" id="KW-1185">Reference proteome</keyword>
<gene>
    <name evidence="4" type="ORF">Krac_11376</name>
</gene>
<dbReference type="RefSeq" id="WP_007906676.1">
    <property type="nucleotide sequence ID" value="NZ_ADVG01000001.1"/>
</dbReference>
<dbReference type="GO" id="GO:0005524">
    <property type="term" value="F:ATP binding"/>
    <property type="evidence" value="ECO:0007669"/>
    <property type="project" value="UniProtKB-KW"/>
</dbReference>
<dbReference type="GO" id="GO:0016887">
    <property type="term" value="F:ATP hydrolysis activity"/>
    <property type="evidence" value="ECO:0007669"/>
    <property type="project" value="InterPro"/>
</dbReference>
<dbReference type="InterPro" id="IPR003439">
    <property type="entry name" value="ABC_transporter-like_ATP-bd"/>
</dbReference>
<dbReference type="eggNOG" id="COG4778">
    <property type="taxonomic scope" value="Bacteria"/>
</dbReference>
<dbReference type="InterPro" id="IPR015854">
    <property type="entry name" value="ABC_transpr_LolD-like"/>
</dbReference>
<dbReference type="InterPro" id="IPR027417">
    <property type="entry name" value="P-loop_NTPase"/>
</dbReference>
<name>D6TK46_KTERA</name>
<dbReference type="Gene3D" id="3.40.50.300">
    <property type="entry name" value="P-loop containing nucleotide triphosphate hydrolases"/>
    <property type="match status" value="1"/>
</dbReference>
<dbReference type="InParanoid" id="D6TK46"/>
<dbReference type="InterPro" id="IPR017871">
    <property type="entry name" value="ABC_transporter-like_CS"/>
</dbReference>
<protein>
    <submittedName>
        <fullName evidence="4">ABC transporter related protein</fullName>
    </submittedName>
</protein>
<proteinExistence type="predicted"/>